<proteinExistence type="predicted"/>
<organism evidence="2 3">
    <name type="scientific">Acorus gramineus</name>
    <name type="common">Dwarf sweet flag</name>
    <dbReference type="NCBI Taxonomy" id="55184"/>
    <lineage>
        <taxon>Eukaryota</taxon>
        <taxon>Viridiplantae</taxon>
        <taxon>Streptophyta</taxon>
        <taxon>Embryophyta</taxon>
        <taxon>Tracheophyta</taxon>
        <taxon>Spermatophyta</taxon>
        <taxon>Magnoliopsida</taxon>
        <taxon>Liliopsida</taxon>
        <taxon>Acoraceae</taxon>
        <taxon>Acorus</taxon>
    </lineage>
</organism>
<dbReference type="EMBL" id="JAUJYN010000009">
    <property type="protein sequence ID" value="KAK1264142.1"/>
    <property type="molecule type" value="Genomic_DNA"/>
</dbReference>
<sequence>MAMNTNSSSTGGGAWTSFDAVKSFPPTPEELMEDIDSAISALEYARANALLSPSTSRTAATATHDARLTEEAYRSACAELSAGRPDAALRSLRLALSSCPPDKKTALSKLRALLSLASQQQQIQIQQKRG</sequence>
<keyword evidence="3" id="KW-1185">Reference proteome</keyword>
<accession>A0AAV9AJH1</accession>
<feature type="region of interest" description="Disordered" evidence="1">
    <location>
        <begin position="1"/>
        <end position="21"/>
    </location>
</feature>
<gene>
    <name evidence="2" type="ORF">QJS04_geneDACA021723</name>
</gene>
<dbReference type="AlphaFoldDB" id="A0AAV9AJH1"/>
<evidence type="ECO:0008006" key="4">
    <source>
        <dbReference type="Google" id="ProtNLM"/>
    </source>
</evidence>
<dbReference type="Proteomes" id="UP001179952">
    <property type="component" value="Unassembled WGS sequence"/>
</dbReference>
<comment type="caution">
    <text evidence="2">The sequence shown here is derived from an EMBL/GenBank/DDBJ whole genome shotgun (WGS) entry which is preliminary data.</text>
</comment>
<reference evidence="2" key="2">
    <citation type="submission" date="2023-06" db="EMBL/GenBank/DDBJ databases">
        <authorList>
            <person name="Ma L."/>
            <person name="Liu K.-W."/>
            <person name="Li Z."/>
            <person name="Hsiao Y.-Y."/>
            <person name="Qi Y."/>
            <person name="Fu T."/>
            <person name="Tang G."/>
            <person name="Zhang D."/>
            <person name="Sun W.-H."/>
            <person name="Liu D.-K."/>
            <person name="Li Y."/>
            <person name="Chen G.-Z."/>
            <person name="Liu X.-D."/>
            <person name="Liao X.-Y."/>
            <person name="Jiang Y.-T."/>
            <person name="Yu X."/>
            <person name="Hao Y."/>
            <person name="Huang J."/>
            <person name="Zhao X.-W."/>
            <person name="Ke S."/>
            <person name="Chen Y.-Y."/>
            <person name="Wu W.-L."/>
            <person name="Hsu J.-L."/>
            <person name="Lin Y.-F."/>
            <person name="Huang M.-D."/>
            <person name="Li C.-Y."/>
            <person name="Huang L."/>
            <person name="Wang Z.-W."/>
            <person name="Zhao X."/>
            <person name="Zhong W.-Y."/>
            <person name="Peng D.-H."/>
            <person name="Ahmad S."/>
            <person name="Lan S."/>
            <person name="Zhang J.-S."/>
            <person name="Tsai W.-C."/>
            <person name="Van De Peer Y."/>
            <person name="Liu Z.-J."/>
        </authorList>
    </citation>
    <scope>NUCLEOTIDE SEQUENCE</scope>
    <source>
        <strain evidence="2">SCP</strain>
        <tissue evidence="2">Leaves</tissue>
    </source>
</reference>
<name>A0AAV9AJH1_ACOGR</name>
<evidence type="ECO:0000256" key="1">
    <source>
        <dbReference type="SAM" id="MobiDB-lite"/>
    </source>
</evidence>
<reference evidence="2" key="1">
    <citation type="journal article" date="2023" name="Nat. Commun.">
        <title>Diploid and tetraploid genomes of Acorus and the evolution of monocots.</title>
        <authorList>
            <person name="Ma L."/>
            <person name="Liu K.W."/>
            <person name="Li Z."/>
            <person name="Hsiao Y.Y."/>
            <person name="Qi Y."/>
            <person name="Fu T."/>
            <person name="Tang G.D."/>
            <person name="Zhang D."/>
            <person name="Sun W.H."/>
            <person name="Liu D.K."/>
            <person name="Li Y."/>
            <person name="Chen G.Z."/>
            <person name="Liu X.D."/>
            <person name="Liao X.Y."/>
            <person name="Jiang Y.T."/>
            <person name="Yu X."/>
            <person name="Hao Y."/>
            <person name="Huang J."/>
            <person name="Zhao X.W."/>
            <person name="Ke S."/>
            <person name="Chen Y.Y."/>
            <person name="Wu W.L."/>
            <person name="Hsu J.L."/>
            <person name="Lin Y.F."/>
            <person name="Huang M.D."/>
            <person name="Li C.Y."/>
            <person name="Huang L."/>
            <person name="Wang Z.W."/>
            <person name="Zhao X."/>
            <person name="Zhong W.Y."/>
            <person name="Peng D.H."/>
            <person name="Ahmad S."/>
            <person name="Lan S."/>
            <person name="Zhang J.S."/>
            <person name="Tsai W.C."/>
            <person name="Van de Peer Y."/>
            <person name="Liu Z.J."/>
        </authorList>
    </citation>
    <scope>NUCLEOTIDE SEQUENCE</scope>
    <source>
        <strain evidence="2">SCP</strain>
    </source>
</reference>
<protein>
    <recommendedName>
        <fullName evidence="4">Tetratricopeptide repeat protein 36</fullName>
    </recommendedName>
</protein>
<evidence type="ECO:0000313" key="2">
    <source>
        <dbReference type="EMBL" id="KAK1264142.1"/>
    </source>
</evidence>
<evidence type="ECO:0000313" key="3">
    <source>
        <dbReference type="Proteomes" id="UP001179952"/>
    </source>
</evidence>